<organism evidence="2 3">
    <name type="scientific">Gordonia phage Splinter</name>
    <dbReference type="NCBI Taxonomy" id="1838080"/>
    <lineage>
        <taxon>Viruses</taxon>
        <taxon>Duplodnaviria</taxon>
        <taxon>Heunggongvirae</taxon>
        <taxon>Uroviricota</taxon>
        <taxon>Caudoviricetes</taxon>
        <taxon>Ruthgordonvirinae</taxon>
        <taxon>Vendettavirus</taxon>
        <taxon>Vendettavirus vendetta</taxon>
    </lineage>
</organism>
<feature type="region of interest" description="Disordered" evidence="1">
    <location>
        <begin position="1"/>
        <end position="26"/>
    </location>
</feature>
<reference evidence="2 3" key="1">
    <citation type="submission" date="2016-03" db="EMBL/GenBank/DDBJ databases">
        <authorList>
            <person name="Montgomery M.T."/>
            <person name="Guerrero C.A."/>
            <person name="Mavrich T.N."/>
            <person name="Pope W.H."/>
            <person name="Garlena R.A."/>
            <person name="Russell D.A."/>
            <person name="Jacobs-Sera D."/>
            <person name="Hendrix R.W."/>
            <person name="Hatfull G.F."/>
        </authorList>
    </citation>
    <scope>NUCLEOTIDE SEQUENCE [LARGE SCALE GENOMIC DNA]</scope>
</reference>
<dbReference type="RefSeq" id="YP_009275400.1">
    <property type="nucleotide sequence ID" value="NC_030927.1"/>
</dbReference>
<accession>A0A160DDB1</accession>
<name>A0A160DDB1_9CAUD</name>
<dbReference type="KEGG" id="vg:28800737"/>
<dbReference type="GeneID" id="28800737"/>
<evidence type="ECO:0000256" key="1">
    <source>
        <dbReference type="SAM" id="MobiDB-lite"/>
    </source>
</evidence>
<evidence type="ECO:0000313" key="3">
    <source>
        <dbReference type="Proteomes" id="UP000201364"/>
    </source>
</evidence>
<protein>
    <submittedName>
        <fullName evidence="2">Uncharacterized protein</fullName>
    </submittedName>
</protein>
<dbReference type="EMBL" id="KU998238">
    <property type="protein sequence ID" value="ANA85672.1"/>
    <property type="molecule type" value="Genomic_DNA"/>
</dbReference>
<proteinExistence type="predicted"/>
<dbReference type="Proteomes" id="UP000201364">
    <property type="component" value="Segment"/>
</dbReference>
<evidence type="ECO:0000313" key="2">
    <source>
        <dbReference type="EMBL" id="ANA85672.1"/>
    </source>
</evidence>
<sequence length="26" mass="2823">MDGGAETALAIMDQLEDEWQEARGEG</sequence>
<gene>
    <name evidence="2" type="primary">46</name>
    <name evidence="2" type="ORF">PBI_SPLINTER_46</name>
</gene>